<reference evidence="2 3" key="1">
    <citation type="submission" date="2012-01" db="EMBL/GenBank/DDBJ databases">
        <title>Complete sequence of chromosome of Clostridium pasteurianum BC1.</title>
        <authorList>
            <consortium name="US DOE Joint Genome Institute"/>
            <person name="Lucas S."/>
            <person name="Han J."/>
            <person name="Lapidus A."/>
            <person name="Cheng J.-F."/>
            <person name="Goodwin L."/>
            <person name="Pitluck S."/>
            <person name="Peters L."/>
            <person name="Mikhailova N."/>
            <person name="Teshima H."/>
            <person name="Detter J.C."/>
            <person name="Han C."/>
            <person name="Tapia R."/>
            <person name="Land M."/>
            <person name="Hauser L."/>
            <person name="Kyrpides N."/>
            <person name="Ivanova N."/>
            <person name="Pagani I."/>
            <person name="Dunn J."/>
            <person name="Taghavi S."/>
            <person name="Francis A."/>
            <person name="van der Lelie D."/>
            <person name="Woyke T."/>
        </authorList>
    </citation>
    <scope>NUCLEOTIDE SEQUENCE [LARGE SCALE GENOMIC DNA]</scope>
    <source>
        <strain evidence="2 3">BC1</strain>
    </source>
</reference>
<dbReference type="InterPro" id="IPR019074">
    <property type="entry name" value="YabQ"/>
</dbReference>
<keyword evidence="1" id="KW-0812">Transmembrane</keyword>
<evidence type="ECO:0000313" key="3">
    <source>
        <dbReference type="Proteomes" id="UP000013523"/>
    </source>
</evidence>
<dbReference type="Pfam" id="PF09578">
    <property type="entry name" value="Spore_YabQ"/>
    <property type="match status" value="1"/>
</dbReference>
<keyword evidence="1" id="KW-0472">Membrane</keyword>
<gene>
    <name evidence="2" type="ORF">Clopa_4579</name>
</gene>
<dbReference type="HOGENOM" id="CLU_113225_4_0_9"/>
<dbReference type="PATRIC" id="fig|86416.3.peg.4572"/>
<dbReference type="STRING" id="86416.Clopa_4579"/>
<feature type="transmembrane region" description="Helical" evidence="1">
    <location>
        <begin position="6"/>
        <end position="29"/>
    </location>
</feature>
<dbReference type="eggNOG" id="ENOG50339JQ">
    <property type="taxonomic scope" value="Bacteria"/>
</dbReference>
<sequence>MVLSNFIQFNLLFYSFIAGIFTGILFDIYRVIRGLELPNKVLGFIEDLLFWILTAIIIFVFLLYSNDAIMGIYVYLFIALGVYIYIKLLSEKLIYGEVKLLRFFVRFIRITFNLIIYPIRLLFNYFLGKDKNKG</sequence>
<evidence type="ECO:0000256" key="1">
    <source>
        <dbReference type="SAM" id="Phobius"/>
    </source>
</evidence>
<organism evidence="2 3">
    <name type="scientific">Clostridium pasteurianum BC1</name>
    <dbReference type="NCBI Taxonomy" id="86416"/>
    <lineage>
        <taxon>Bacteria</taxon>
        <taxon>Bacillati</taxon>
        <taxon>Bacillota</taxon>
        <taxon>Clostridia</taxon>
        <taxon>Eubacteriales</taxon>
        <taxon>Clostridiaceae</taxon>
        <taxon>Clostridium</taxon>
    </lineage>
</organism>
<accession>R4K7V8</accession>
<dbReference type="NCBIfam" id="TIGR02893">
    <property type="entry name" value="spore_yabQ"/>
    <property type="match status" value="1"/>
</dbReference>
<dbReference type="AlphaFoldDB" id="R4K7V8"/>
<dbReference type="RefSeq" id="WP_015617541.1">
    <property type="nucleotide sequence ID" value="NC_021182.1"/>
</dbReference>
<protein>
    <submittedName>
        <fullName evidence="2">Spore cortex biosynthesis protein YabQ</fullName>
    </submittedName>
</protein>
<feature type="transmembrane region" description="Helical" evidence="1">
    <location>
        <begin position="41"/>
        <end position="62"/>
    </location>
</feature>
<keyword evidence="3" id="KW-1185">Reference proteome</keyword>
<dbReference type="EMBL" id="CP003261">
    <property type="protein sequence ID" value="AGK99272.1"/>
    <property type="molecule type" value="Genomic_DNA"/>
</dbReference>
<keyword evidence="1" id="KW-1133">Transmembrane helix</keyword>
<evidence type="ECO:0000313" key="2">
    <source>
        <dbReference type="EMBL" id="AGK99272.1"/>
    </source>
</evidence>
<feature type="transmembrane region" description="Helical" evidence="1">
    <location>
        <begin position="68"/>
        <end position="86"/>
    </location>
</feature>
<feature type="transmembrane region" description="Helical" evidence="1">
    <location>
        <begin position="107"/>
        <end position="127"/>
    </location>
</feature>
<name>R4K7V8_CLOPA</name>
<dbReference type="KEGG" id="cpas:Clopa_4579"/>
<proteinExistence type="predicted"/>
<dbReference type="OrthoDB" id="1685240at2"/>
<dbReference type="Proteomes" id="UP000013523">
    <property type="component" value="Chromosome"/>
</dbReference>